<dbReference type="Gene3D" id="3.40.630.40">
    <property type="entry name" value="Zn-dependent exopeptidases"/>
    <property type="match status" value="1"/>
</dbReference>
<dbReference type="InterPro" id="IPR002508">
    <property type="entry name" value="MurNAc-LAA_cat"/>
</dbReference>
<dbReference type="SUPFAM" id="SSF53187">
    <property type="entry name" value="Zn-dependent exopeptidases"/>
    <property type="match status" value="1"/>
</dbReference>
<feature type="domain" description="MurNAc-LAA" evidence="2">
    <location>
        <begin position="346"/>
        <end position="455"/>
    </location>
</feature>
<dbReference type="EMBL" id="JAIHOM010000178">
    <property type="protein sequence ID" value="MCW6038791.1"/>
    <property type="molecule type" value="Genomic_DNA"/>
</dbReference>
<sequence length="468" mass="51696">MLTRWNSWILGLLGALLVALPAEGRQLLYWQFDPNQNRLTFSTDEGVQPTAQLISNPTRLVIDLPGTVLGPVVRQQAGYGGIAAIRTSQLNPNTTRIVVEVARGYTLNPEQIQFQGLAPHQWVVQLPTPQPIAPSTSPNQPLEEFQVTRNGFFLRLPNQQPQRVDIQRSRNGLQVLVDLQGITWPESWQQQPITLDRYGVKTVEFNQTQTRDRQPLGQLILNVAANSPNWEASWSPMGLSIIPQGGTGRWQEDRPSAPSLPPEEVISTLSVPPPQTPPSTPHNRVVVIIDPGHGGRDPGAIGLRGLREIDVVLPIALEVAQILQRQGVEVLMTRNSDYFVTLQERVIMANQARGTVFVSIHANAVDGGRSQVNGLETYYYTSGGYLAQAIHNSIIQNVQIQNRGVRRAGFYVLKYAAMPSVLVEVGFVTGRVDAANLANPAYRSRMAGAIAQGILVYLRQQHRPFSQP</sequence>
<evidence type="ECO:0000256" key="1">
    <source>
        <dbReference type="ARBA" id="ARBA00022801"/>
    </source>
</evidence>
<gene>
    <name evidence="3" type="ORF">K4A83_21325</name>
</gene>
<dbReference type="PANTHER" id="PTHR30404:SF0">
    <property type="entry name" value="N-ACETYLMURAMOYL-L-ALANINE AMIDASE AMIC"/>
    <property type="match status" value="1"/>
</dbReference>
<evidence type="ECO:0000313" key="3">
    <source>
        <dbReference type="EMBL" id="MCW6038791.1"/>
    </source>
</evidence>
<evidence type="ECO:0000313" key="4">
    <source>
        <dbReference type="Proteomes" id="UP001526426"/>
    </source>
</evidence>
<dbReference type="CDD" id="cd02696">
    <property type="entry name" value="MurNAc-LAA"/>
    <property type="match status" value="1"/>
</dbReference>
<dbReference type="Pfam" id="PF01520">
    <property type="entry name" value="Amidase_3"/>
    <property type="match status" value="1"/>
</dbReference>
<proteinExistence type="predicted"/>
<dbReference type="InterPro" id="IPR021731">
    <property type="entry name" value="AMIN_dom"/>
</dbReference>
<name>A0ABT3LB98_9CYAN</name>
<keyword evidence="4" id="KW-1185">Reference proteome</keyword>
<dbReference type="RefSeq" id="WP_265266717.1">
    <property type="nucleotide sequence ID" value="NZ_JAIHOM010000178.1"/>
</dbReference>
<dbReference type="Gene3D" id="2.60.40.3500">
    <property type="match status" value="1"/>
</dbReference>
<accession>A0ABT3LB98</accession>
<organism evidence="3 4">
    <name type="scientific">Spirulina subsalsa FACHB-351</name>
    <dbReference type="NCBI Taxonomy" id="234711"/>
    <lineage>
        <taxon>Bacteria</taxon>
        <taxon>Bacillati</taxon>
        <taxon>Cyanobacteriota</taxon>
        <taxon>Cyanophyceae</taxon>
        <taxon>Spirulinales</taxon>
        <taxon>Spirulinaceae</taxon>
        <taxon>Spirulina</taxon>
    </lineage>
</organism>
<protein>
    <submittedName>
        <fullName evidence="3">N-acetylmuramoyl-L-alanine amidase</fullName>
    </submittedName>
</protein>
<comment type="caution">
    <text evidence="3">The sequence shown here is derived from an EMBL/GenBank/DDBJ whole genome shotgun (WGS) entry which is preliminary data.</text>
</comment>
<dbReference type="SMART" id="SM00646">
    <property type="entry name" value="Ami_3"/>
    <property type="match status" value="1"/>
</dbReference>
<evidence type="ECO:0000259" key="2">
    <source>
        <dbReference type="SMART" id="SM00646"/>
    </source>
</evidence>
<dbReference type="Proteomes" id="UP001526426">
    <property type="component" value="Unassembled WGS sequence"/>
</dbReference>
<keyword evidence="1" id="KW-0378">Hydrolase</keyword>
<reference evidence="3 4" key="1">
    <citation type="submission" date="2021-08" db="EMBL/GenBank/DDBJ databases">
        <title>Draft genome sequence of Spirulina subsalsa with high tolerance to salinity and hype-accumulation of phycocyanin.</title>
        <authorList>
            <person name="Pei H."/>
            <person name="Jiang L."/>
        </authorList>
    </citation>
    <scope>NUCLEOTIDE SEQUENCE [LARGE SCALE GENOMIC DNA]</scope>
    <source>
        <strain evidence="3 4">FACHB-351</strain>
    </source>
</reference>
<dbReference type="InterPro" id="IPR050695">
    <property type="entry name" value="N-acetylmuramoyl_amidase_3"/>
</dbReference>
<dbReference type="PANTHER" id="PTHR30404">
    <property type="entry name" value="N-ACETYLMURAMOYL-L-ALANINE AMIDASE"/>
    <property type="match status" value="1"/>
</dbReference>
<dbReference type="Pfam" id="PF11741">
    <property type="entry name" value="AMIN"/>
    <property type="match status" value="1"/>
</dbReference>